<dbReference type="PANTHER" id="PTHR31269">
    <property type="entry name" value="S-TYPE ANION CHANNEL SLAH3"/>
    <property type="match status" value="1"/>
</dbReference>
<accession>A0A7N0TNA0</accession>
<dbReference type="Gene3D" id="1.50.10.150">
    <property type="entry name" value="Voltage-dependent anion channel"/>
    <property type="match status" value="1"/>
</dbReference>
<dbReference type="EnsemblPlants" id="Kaladp0040s0341.1.v1.1">
    <property type="protein sequence ID" value="Kaladp0040s0341.1.v1.1"/>
    <property type="gene ID" value="Kaladp0040s0341.v1.1"/>
</dbReference>
<comment type="subunit">
    <text evidence="4">Homotrimer.</text>
</comment>
<dbReference type="PANTHER" id="PTHR31269:SF60">
    <property type="entry name" value="S-TYPE ANION CHANNEL SLAH1"/>
    <property type="match status" value="1"/>
</dbReference>
<evidence type="ECO:0000256" key="11">
    <source>
        <dbReference type="ARBA" id="ARBA00054248"/>
    </source>
</evidence>
<reference evidence="13" key="1">
    <citation type="submission" date="2021-01" db="UniProtKB">
        <authorList>
            <consortium name="EnsemblPlants"/>
        </authorList>
    </citation>
    <scope>IDENTIFICATION</scope>
</reference>
<dbReference type="GO" id="GO:0006873">
    <property type="term" value="P:intracellular monoatomic ion homeostasis"/>
    <property type="evidence" value="ECO:0007669"/>
    <property type="project" value="InterPro"/>
</dbReference>
<evidence type="ECO:0000256" key="3">
    <source>
        <dbReference type="ARBA" id="ARBA00007808"/>
    </source>
</evidence>
<organism evidence="13 14">
    <name type="scientific">Kalanchoe fedtschenkoi</name>
    <name type="common">Lavender scallops</name>
    <name type="synonym">South American air plant</name>
    <dbReference type="NCBI Taxonomy" id="63787"/>
    <lineage>
        <taxon>Eukaryota</taxon>
        <taxon>Viridiplantae</taxon>
        <taxon>Streptophyta</taxon>
        <taxon>Embryophyta</taxon>
        <taxon>Tracheophyta</taxon>
        <taxon>Spermatophyta</taxon>
        <taxon>Magnoliopsida</taxon>
        <taxon>eudicotyledons</taxon>
        <taxon>Gunneridae</taxon>
        <taxon>Pentapetalae</taxon>
        <taxon>Saxifragales</taxon>
        <taxon>Crassulaceae</taxon>
        <taxon>Kalanchoe</taxon>
    </lineage>
</organism>
<feature type="transmembrane region" description="Helical" evidence="12">
    <location>
        <begin position="205"/>
        <end position="230"/>
    </location>
</feature>
<evidence type="ECO:0000256" key="10">
    <source>
        <dbReference type="ARBA" id="ARBA00023136"/>
    </source>
</evidence>
<dbReference type="GO" id="GO:0005886">
    <property type="term" value="C:plasma membrane"/>
    <property type="evidence" value="ECO:0007669"/>
    <property type="project" value="UniProtKB-SubCell"/>
</dbReference>
<keyword evidence="14" id="KW-1185">Reference proteome</keyword>
<dbReference type="AlphaFoldDB" id="A0A7N0TNA0"/>
<evidence type="ECO:0000313" key="13">
    <source>
        <dbReference type="EnsemblPlants" id="Kaladp0040s0341.1.v1.1"/>
    </source>
</evidence>
<dbReference type="InterPro" id="IPR038665">
    <property type="entry name" value="Voltage-dep_anion_channel_sf"/>
</dbReference>
<feature type="transmembrane region" description="Helical" evidence="12">
    <location>
        <begin position="242"/>
        <end position="268"/>
    </location>
</feature>
<evidence type="ECO:0000256" key="1">
    <source>
        <dbReference type="ARBA" id="ARBA00004127"/>
    </source>
</evidence>
<dbReference type="InterPro" id="IPR030183">
    <property type="entry name" value="SLAC/SLAH"/>
</dbReference>
<evidence type="ECO:0000256" key="6">
    <source>
        <dbReference type="ARBA" id="ARBA00022475"/>
    </source>
</evidence>
<dbReference type="CDD" id="cd09323">
    <property type="entry name" value="TDT_SLAC1_like"/>
    <property type="match status" value="1"/>
</dbReference>
<dbReference type="GO" id="GO:0008308">
    <property type="term" value="F:voltage-gated monoatomic anion channel activity"/>
    <property type="evidence" value="ECO:0007669"/>
    <property type="project" value="InterPro"/>
</dbReference>
<keyword evidence="9" id="KW-0406">Ion transport</keyword>
<name>A0A7N0TNA0_KALFE</name>
<evidence type="ECO:0000256" key="7">
    <source>
        <dbReference type="ARBA" id="ARBA00022692"/>
    </source>
</evidence>
<keyword evidence="10 12" id="KW-0472">Membrane</keyword>
<evidence type="ECO:0008006" key="15">
    <source>
        <dbReference type="Google" id="ProtNLM"/>
    </source>
</evidence>
<dbReference type="OMA" id="RDLPRCC"/>
<evidence type="ECO:0000256" key="9">
    <source>
        <dbReference type="ARBA" id="ARBA00023065"/>
    </source>
</evidence>
<feature type="transmembrane region" description="Helical" evidence="12">
    <location>
        <begin position="274"/>
        <end position="292"/>
    </location>
</feature>
<comment type="similarity">
    <text evidence="3">Belongs to the SLAC1 S-type anion channel family.</text>
</comment>
<evidence type="ECO:0000256" key="8">
    <source>
        <dbReference type="ARBA" id="ARBA00022989"/>
    </source>
</evidence>
<dbReference type="Gramene" id="Kaladp0040s0341.1.v1.1">
    <property type="protein sequence ID" value="Kaladp0040s0341.1.v1.1"/>
    <property type="gene ID" value="Kaladp0040s0341.v1.1"/>
</dbReference>
<keyword evidence="7 12" id="KW-0812">Transmembrane</keyword>
<dbReference type="Proteomes" id="UP000594263">
    <property type="component" value="Unplaced"/>
</dbReference>
<feature type="transmembrane region" description="Helical" evidence="12">
    <location>
        <begin position="80"/>
        <end position="104"/>
    </location>
</feature>
<keyword evidence="8 12" id="KW-1133">Transmembrane helix</keyword>
<evidence type="ECO:0000256" key="5">
    <source>
        <dbReference type="ARBA" id="ARBA00022448"/>
    </source>
</evidence>
<evidence type="ECO:0000313" key="14">
    <source>
        <dbReference type="Proteomes" id="UP000594263"/>
    </source>
</evidence>
<dbReference type="InterPro" id="IPR004695">
    <property type="entry name" value="SLAC1/Mae1/Ssu1/TehA"/>
</dbReference>
<feature type="transmembrane region" description="Helical" evidence="12">
    <location>
        <begin position="304"/>
        <end position="323"/>
    </location>
</feature>
<proteinExistence type="inferred from homology"/>
<evidence type="ECO:0000256" key="4">
    <source>
        <dbReference type="ARBA" id="ARBA00011233"/>
    </source>
</evidence>
<comment type="function">
    <text evidence="11">Slow, weak voltage-dependent S-type anion efflux channel involved in maintenance of anion homeostasis.</text>
</comment>
<dbReference type="FunFam" id="1.50.10.150:FF:000003">
    <property type="entry name" value="S-type anion channel SLAH1"/>
    <property type="match status" value="1"/>
</dbReference>
<evidence type="ECO:0000256" key="2">
    <source>
        <dbReference type="ARBA" id="ARBA00004236"/>
    </source>
</evidence>
<feature type="transmembrane region" description="Helical" evidence="12">
    <location>
        <begin position="329"/>
        <end position="351"/>
    </location>
</feature>
<keyword evidence="5" id="KW-0813">Transport</keyword>
<evidence type="ECO:0000256" key="12">
    <source>
        <dbReference type="SAM" id="Phobius"/>
    </source>
</evidence>
<feature type="transmembrane region" description="Helical" evidence="12">
    <location>
        <begin position="152"/>
        <end position="170"/>
    </location>
</feature>
<comment type="subcellular location">
    <subcellularLocation>
        <location evidence="2">Cell membrane</location>
    </subcellularLocation>
    <subcellularLocation>
        <location evidence="1">Endomembrane system</location>
        <topology evidence="1">Multi-pass membrane protein</topology>
    </subcellularLocation>
</comment>
<sequence>MADREAQARQPPIQVVVDSSIQNVDDRDLIWPEPILMRLHAGYFRITLSFGTQAFLWKILSEPAVESESLALPERLHGLPYATFILLWSLALLILAVFSLIYVLRCVFHFDLVRAEFTNHVGANYLYAQWISWLLLLESAPSGIPRADLCHGLWWVFAIPIVILDIKVYGQWFTTERRFLSIVANPTSQISVVGNLVGARTAALVGWRECAVCMFSLGIVHYLVVFVTLYQRSSGRDRLPAMLRPVFFLFIATPSTASLSWSAIAGSFDAGCKMLFFLSLFLFASLATRPALFKRSFKRFSIVWWAYSFPLTFLALASAEYAHAMKDQLASVLMLALSALSILVFLALMLFSTVNTAKLFHEKDLFFAAETDKGTKRARNQEKH</sequence>
<keyword evidence="6" id="KW-1003">Cell membrane</keyword>
<dbReference type="GO" id="GO:0012505">
    <property type="term" value="C:endomembrane system"/>
    <property type="evidence" value="ECO:0007669"/>
    <property type="project" value="UniProtKB-SubCell"/>
</dbReference>
<dbReference type="Pfam" id="PF03595">
    <property type="entry name" value="SLAC1"/>
    <property type="match status" value="1"/>
</dbReference>
<protein>
    <recommendedName>
        <fullName evidence="15">S-type anion channel SLAH1</fullName>
    </recommendedName>
</protein>